<dbReference type="Proteomes" id="UP000694863">
    <property type="component" value="Unplaced"/>
</dbReference>
<dbReference type="RefSeq" id="XP_045145298.1">
    <property type="nucleotide sequence ID" value="XM_045289363.1"/>
</dbReference>
<evidence type="ECO:0000313" key="1">
    <source>
        <dbReference type="Proteomes" id="UP000694863"/>
    </source>
</evidence>
<keyword evidence="1" id="KW-1185">Reference proteome</keyword>
<sequence>MAACASLTPVTWRGAVGRAFAALWSPRGFGRFFSAHLNNRVSLCLRSQLASPVRRLGCSSSSRRLLAGKTRDSEAAGSPKKKRKKRQKPPREQTARALEHKAPPLGKTPPAPSGAKKPKWADKVGATGPTRTSAGHPPTEPESLFALDVLRQRLQEKIQEARGQSPKELSPAALEKRRRRKQERERKKRKRKELRAQEKAARAGKGETTAEPALDPEPPEPAGLIFNKVEVGEEELASSKAQRRKEKRQQVKGHLTPLTGRNYRQLLERLQARQAKVEELLQMGCGNGAVRSTAFSVTSEPVPSDPWNI</sequence>
<organism evidence="1 2">
    <name type="scientific">Echinops telfairi</name>
    <name type="common">Lesser hedgehog tenrec</name>
    <dbReference type="NCBI Taxonomy" id="9371"/>
    <lineage>
        <taxon>Eukaryota</taxon>
        <taxon>Metazoa</taxon>
        <taxon>Chordata</taxon>
        <taxon>Craniata</taxon>
        <taxon>Vertebrata</taxon>
        <taxon>Euteleostomi</taxon>
        <taxon>Mammalia</taxon>
        <taxon>Eutheria</taxon>
        <taxon>Afrotheria</taxon>
        <taxon>Tenrecidae</taxon>
        <taxon>Tenrecinae</taxon>
        <taxon>Echinops</taxon>
    </lineage>
</organism>
<gene>
    <name evidence="2" type="primary">SURF6</name>
</gene>
<reference evidence="2" key="1">
    <citation type="submission" date="2025-08" db="UniProtKB">
        <authorList>
            <consortium name="RefSeq"/>
        </authorList>
    </citation>
    <scope>IDENTIFICATION</scope>
</reference>
<accession>A0AC55D0M4</accession>
<name>A0AC55D0M4_ECHTE</name>
<proteinExistence type="predicted"/>
<evidence type="ECO:0000313" key="2">
    <source>
        <dbReference type="RefSeq" id="XP_045145298.1"/>
    </source>
</evidence>
<protein>
    <submittedName>
        <fullName evidence="2">Surfeit locus protein 6</fullName>
    </submittedName>
</protein>